<dbReference type="InterPro" id="IPR011658">
    <property type="entry name" value="PA14_dom"/>
</dbReference>
<dbReference type="PROSITE" id="PS51820">
    <property type="entry name" value="PA14"/>
    <property type="match status" value="1"/>
</dbReference>
<reference evidence="3" key="1">
    <citation type="journal article" date="2019" name="Int. J. Syst. Evol. Microbiol.">
        <title>The Global Catalogue of Microorganisms (GCM) 10K type strain sequencing project: providing services to taxonomists for standard genome sequencing and annotation.</title>
        <authorList>
            <consortium name="The Broad Institute Genomics Platform"/>
            <consortium name="The Broad Institute Genome Sequencing Center for Infectious Disease"/>
            <person name="Wu L."/>
            <person name="Ma J."/>
        </authorList>
    </citation>
    <scope>NUCLEOTIDE SEQUENCE [LARGE SCALE GENOMIC DNA]</scope>
    <source>
        <strain evidence="3">JCM 17927</strain>
    </source>
</reference>
<accession>A0ABP8MRT4</accession>
<dbReference type="EMBL" id="BAABHD010000024">
    <property type="protein sequence ID" value="GAA4455045.1"/>
    <property type="molecule type" value="Genomic_DNA"/>
</dbReference>
<evidence type="ECO:0000259" key="1">
    <source>
        <dbReference type="PROSITE" id="PS51820"/>
    </source>
</evidence>
<dbReference type="Gene3D" id="2.60.40.10">
    <property type="entry name" value="Immunoglobulins"/>
    <property type="match status" value="2"/>
</dbReference>
<dbReference type="Pfam" id="PF07691">
    <property type="entry name" value="PA14"/>
    <property type="match status" value="1"/>
</dbReference>
<dbReference type="InterPro" id="IPR013783">
    <property type="entry name" value="Ig-like_fold"/>
</dbReference>
<proteinExistence type="predicted"/>
<gene>
    <name evidence="2" type="ORF">GCM10023189_22380</name>
</gene>
<protein>
    <recommendedName>
        <fullName evidence="1">PA14 domain-containing protein</fullName>
    </recommendedName>
</protein>
<dbReference type="SUPFAM" id="SSF49313">
    <property type="entry name" value="Cadherin-like"/>
    <property type="match status" value="2"/>
</dbReference>
<feature type="domain" description="PA14" evidence="1">
    <location>
        <begin position="77"/>
        <end position="226"/>
    </location>
</feature>
<evidence type="ECO:0000313" key="2">
    <source>
        <dbReference type="EMBL" id="GAA4455045.1"/>
    </source>
</evidence>
<dbReference type="Proteomes" id="UP001501175">
    <property type="component" value="Unassembled WGS sequence"/>
</dbReference>
<name>A0ABP8MRT4_9BACT</name>
<organism evidence="2 3">
    <name type="scientific">Nibrella saemangeumensis</name>
    <dbReference type="NCBI Taxonomy" id="1084526"/>
    <lineage>
        <taxon>Bacteria</taxon>
        <taxon>Pseudomonadati</taxon>
        <taxon>Bacteroidota</taxon>
        <taxon>Cytophagia</taxon>
        <taxon>Cytophagales</taxon>
        <taxon>Spirosomataceae</taxon>
        <taxon>Nibrella</taxon>
    </lineage>
</organism>
<dbReference type="InterPro" id="IPR037524">
    <property type="entry name" value="PA14/GLEYA"/>
</dbReference>
<dbReference type="SUPFAM" id="SSF56988">
    <property type="entry name" value="Anthrax protective antigen"/>
    <property type="match status" value="1"/>
</dbReference>
<comment type="caution">
    <text evidence="2">The sequence shown here is derived from an EMBL/GenBank/DDBJ whole genome shotgun (WGS) entry which is preliminary data.</text>
</comment>
<keyword evidence="3" id="KW-1185">Reference proteome</keyword>
<dbReference type="SMART" id="SM00758">
    <property type="entry name" value="PA14"/>
    <property type="match status" value="1"/>
</dbReference>
<evidence type="ECO:0000313" key="3">
    <source>
        <dbReference type="Proteomes" id="UP001501175"/>
    </source>
</evidence>
<sequence>MQEQVAQSSYNFPGPDYDAGLNPADRYDEVHLTDTGMAKAAQMWADAITESFIKAANPYQPGFPVPNQAPVVARTISDQAAIAGYTIPFTTFSDPNHDVLSFQVTGLPAGLSVNGLTISGTPTTAGTATITVKATDPNGLFVAPVTGTYSFRTNNDDGTRVWVTNQLLIDNWADQGPTPKEGSISLTAGQKYDIKVEYYEAYGGAQALLYWVVPGSGSAVIVPRERLYPGSVPPANRAPVVASPIPNQNATVGTAFNYSIPASTFSDPDAMR</sequence>
<dbReference type="InterPro" id="IPR015919">
    <property type="entry name" value="Cadherin-like_sf"/>
</dbReference>